<comment type="caution">
    <text evidence="1">The sequence shown here is derived from an EMBL/GenBank/DDBJ whole genome shotgun (WGS) entry which is preliminary data.</text>
</comment>
<name>A0A4U5NZI8_STECR</name>
<sequence>MHSVPLSFAKSVTDILLNPNAENRFNRLQHPWHTAAQSIQNRIRFFRIFLLYRSGDDSTFFYLLKENGSDDLVLLNDLTRIKANLIRFEFFHISRLDSDEAPPQISKQDIIEKLLPFVSSRIFASHTNVTLAKILDPELCEAVLYYVSLIPRITRLAIEYDGIKYCKFLRQLMAFHNPINVIFMGYWPQSVILEIIKTGQARIGFWHRLTNVQIRETTIIQHYEISDGVPLTMEMCKVALQTWKSSKGCAEFEINGNSDFGIFNKEPIKFLHNEITCPELSYNISPVILDRVHVSYGLNTLQFRFSHYGGSSIVTKRSSQ</sequence>
<organism evidence="1 2">
    <name type="scientific">Steinernema carpocapsae</name>
    <name type="common">Entomopathogenic nematode</name>
    <dbReference type="NCBI Taxonomy" id="34508"/>
    <lineage>
        <taxon>Eukaryota</taxon>
        <taxon>Metazoa</taxon>
        <taxon>Ecdysozoa</taxon>
        <taxon>Nematoda</taxon>
        <taxon>Chromadorea</taxon>
        <taxon>Rhabditida</taxon>
        <taxon>Tylenchina</taxon>
        <taxon>Panagrolaimomorpha</taxon>
        <taxon>Strongyloidoidea</taxon>
        <taxon>Steinernematidae</taxon>
        <taxon>Steinernema</taxon>
    </lineage>
</organism>
<dbReference type="AlphaFoldDB" id="A0A4U5NZI8"/>
<gene>
    <name evidence="1" type="ORF">L596_013242</name>
</gene>
<protein>
    <submittedName>
        <fullName evidence="1">Uncharacterized protein</fullName>
    </submittedName>
</protein>
<reference evidence="1 2" key="1">
    <citation type="journal article" date="2015" name="Genome Biol.">
        <title>Comparative genomics of Steinernema reveals deeply conserved gene regulatory networks.</title>
        <authorList>
            <person name="Dillman A.R."/>
            <person name="Macchietto M."/>
            <person name="Porter C.F."/>
            <person name="Rogers A."/>
            <person name="Williams B."/>
            <person name="Antoshechkin I."/>
            <person name="Lee M.M."/>
            <person name="Goodwin Z."/>
            <person name="Lu X."/>
            <person name="Lewis E.E."/>
            <person name="Goodrich-Blair H."/>
            <person name="Stock S.P."/>
            <person name="Adams B.J."/>
            <person name="Sternberg P.W."/>
            <person name="Mortazavi A."/>
        </authorList>
    </citation>
    <scope>NUCLEOTIDE SEQUENCE [LARGE SCALE GENOMIC DNA]</scope>
    <source>
        <strain evidence="1 2">ALL</strain>
    </source>
</reference>
<accession>A0A4U5NZI8</accession>
<evidence type="ECO:0000313" key="1">
    <source>
        <dbReference type="EMBL" id="TKR89087.1"/>
    </source>
</evidence>
<reference evidence="1 2" key="2">
    <citation type="journal article" date="2019" name="G3 (Bethesda)">
        <title>Hybrid Assembly of the Genome of the Entomopathogenic Nematode Steinernema carpocapsae Identifies the X-Chromosome.</title>
        <authorList>
            <person name="Serra L."/>
            <person name="Macchietto M."/>
            <person name="Macias-Munoz A."/>
            <person name="McGill C.J."/>
            <person name="Rodriguez I.M."/>
            <person name="Rodriguez B."/>
            <person name="Murad R."/>
            <person name="Mortazavi A."/>
        </authorList>
    </citation>
    <scope>NUCLEOTIDE SEQUENCE [LARGE SCALE GENOMIC DNA]</scope>
    <source>
        <strain evidence="1 2">ALL</strain>
    </source>
</reference>
<evidence type="ECO:0000313" key="2">
    <source>
        <dbReference type="Proteomes" id="UP000298663"/>
    </source>
</evidence>
<proteinExistence type="predicted"/>
<keyword evidence="2" id="KW-1185">Reference proteome</keyword>
<dbReference type="Proteomes" id="UP000298663">
    <property type="component" value="Unassembled WGS sequence"/>
</dbReference>
<dbReference type="EMBL" id="AZBU02000003">
    <property type="protein sequence ID" value="TKR89087.1"/>
    <property type="molecule type" value="Genomic_DNA"/>
</dbReference>